<reference evidence="2 3" key="1">
    <citation type="submission" date="2020-08" db="EMBL/GenBank/DDBJ databases">
        <title>Bridging the membrane lipid divide: bacteria of the FCB group superphylum have the potential to synthesize archaeal ether lipids.</title>
        <authorList>
            <person name="Villanueva L."/>
            <person name="Von Meijenfeldt F.A.B."/>
            <person name="Westbye A.B."/>
            <person name="Yadav S."/>
            <person name="Hopmans E.C."/>
            <person name="Dutilh B.E."/>
            <person name="Sinninghe Damste J.S."/>
        </authorList>
    </citation>
    <scope>NUCLEOTIDE SEQUENCE [LARGE SCALE GENOMIC DNA]</scope>
    <source>
        <strain evidence="2">NIOZ-UU30</strain>
    </source>
</reference>
<evidence type="ECO:0000256" key="1">
    <source>
        <dbReference type="SAM" id="SignalP"/>
    </source>
</evidence>
<sequence length="253" mass="28515">MMVWIAAFFLSACSSLVARVSEKPEDLKVSPEARELLALLKHQNFTLKTFKGTGTITFRDNKTKPAATRAVWIGSIPGKLRIALRSFAGQPAVSFASDGQWFYFFSHADSHFYKQPASIDTLKKFFSISIACEDVVSILAGRIPLNQCKHAVVEKNGSKSGYVLTLKNRWGTTCERVYLNQNKTDVNRVEMFDLNGTLLYRVEFCGMQTIKSYQVPSCVVFWNEEDRGFQLDIDRYWVDVAVPSSAFVLAPPE</sequence>
<comment type="caution">
    <text evidence="2">The sequence shown here is derived from an EMBL/GenBank/DDBJ whole genome shotgun (WGS) entry which is preliminary data.</text>
</comment>
<feature type="signal peptide" evidence="1">
    <location>
        <begin position="1"/>
        <end position="18"/>
    </location>
</feature>
<gene>
    <name evidence="2" type="ORF">H8E23_12360</name>
</gene>
<evidence type="ECO:0000313" key="3">
    <source>
        <dbReference type="Proteomes" id="UP000603434"/>
    </source>
</evidence>
<accession>A0A8J6NLN3</accession>
<protein>
    <submittedName>
        <fullName evidence="2">DUF4292 domain-containing protein</fullName>
    </submittedName>
</protein>
<dbReference type="Proteomes" id="UP000603434">
    <property type="component" value="Unassembled WGS sequence"/>
</dbReference>
<dbReference type="AlphaFoldDB" id="A0A8J6NLN3"/>
<dbReference type="EMBL" id="JACNJH010000175">
    <property type="protein sequence ID" value="MBC8362177.1"/>
    <property type="molecule type" value="Genomic_DNA"/>
</dbReference>
<keyword evidence="1" id="KW-0732">Signal</keyword>
<evidence type="ECO:0000313" key="2">
    <source>
        <dbReference type="EMBL" id="MBC8362177.1"/>
    </source>
</evidence>
<feature type="chain" id="PRO_5035254032" evidence="1">
    <location>
        <begin position="19"/>
        <end position="253"/>
    </location>
</feature>
<name>A0A8J6NLN3_9BACT</name>
<organism evidence="2 3">
    <name type="scientific">Candidatus Desulfatibia profunda</name>
    <dbReference type="NCBI Taxonomy" id="2841695"/>
    <lineage>
        <taxon>Bacteria</taxon>
        <taxon>Pseudomonadati</taxon>
        <taxon>Thermodesulfobacteriota</taxon>
        <taxon>Desulfobacteria</taxon>
        <taxon>Desulfobacterales</taxon>
        <taxon>Desulfobacterales incertae sedis</taxon>
        <taxon>Candidatus Desulfatibia</taxon>
    </lineage>
</organism>
<proteinExistence type="predicted"/>